<evidence type="ECO:0000256" key="1">
    <source>
        <dbReference type="SAM" id="MobiDB-lite"/>
    </source>
</evidence>
<organism evidence="2">
    <name type="scientific">marine sediment metagenome</name>
    <dbReference type="NCBI Taxonomy" id="412755"/>
    <lineage>
        <taxon>unclassified sequences</taxon>
        <taxon>metagenomes</taxon>
        <taxon>ecological metagenomes</taxon>
    </lineage>
</organism>
<proteinExistence type="predicted"/>
<feature type="region of interest" description="Disordered" evidence="1">
    <location>
        <begin position="34"/>
        <end position="60"/>
    </location>
</feature>
<protein>
    <submittedName>
        <fullName evidence="2">Uncharacterized protein</fullName>
    </submittedName>
</protein>
<name>X1A6R9_9ZZZZ</name>
<reference evidence="2" key="1">
    <citation type="journal article" date="2014" name="Front. Microbiol.">
        <title>High frequency of phylogenetically diverse reductive dehalogenase-homologous genes in deep subseafloor sedimentary metagenomes.</title>
        <authorList>
            <person name="Kawai M."/>
            <person name="Futagami T."/>
            <person name="Toyoda A."/>
            <person name="Takaki Y."/>
            <person name="Nishi S."/>
            <person name="Hori S."/>
            <person name="Arai W."/>
            <person name="Tsubouchi T."/>
            <person name="Morono Y."/>
            <person name="Uchiyama I."/>
            <person name="Ito T."/>
            <person name="Fujiyama A."/>
            <person name="Inagaki F."/>
            <person name="Takami H."/>
        </authorList>
    </citation>
    <scope>NUCLEOTIDE SEQUENCE</scope>
    <source>
        <strain evidence="2">Expedition CK06-06</strain>
    </source>
</reference>
<dbReference type="AlphaFoldDB" id="X1A6R9"/>
<accession>X1A6R9</accession>
<gene>
    <name evidence="2" type="ORF">S01H4_27577</name>
</gene>
<evidence type="ECO:0000313" key="2">
    <source>
        <dbReference type="EMBL" id="GAG77855.1"/>
    </source>
</evidence>
<sequence>MEYEKFVKSIVKDDSKPFKDVKDGIVLEGKKVFRKDKRDSKRQTGKKETFCTEKTSQILQ</sequence>
<dbReference type="EMBL" id="BART01013506">
    <property type="protein sequence ID" value="GAG77855.1"/>
    <property type="molecule type" value="Genomic_DNA"/>
</dbReference>
<comment type="caution">
    <text evidence="2">The sequence shown here is derived from an EMBL/GenBank/DDBJ whole genome shotgun (WGS) entry which is preliminary data.</text>
</comment>
<feature type="compositionally biased region" description="Basic and acidic residues" evidence="1">
    <location>
        <begin position="34"/>
        <end position="51"/>
    </location>
</feature>